<feature type="coiled-coil region" evidence="9">
    <location>
        <begin position="403"/>
        <end position="430"/>
    </location>
</feature>
<dbReference type="Gene3D" id="2.60.40.2380">
    <property type="match status" value="1"/>
</dbReference>
<dbReference type="SMART" id="SM00091">
    <property type="entry name" value="PAS"/>
    <property type="match status" value="1"/>
</dbReference>
<evidence type="ECO:0000256" key="9">
    <source>
        <dbReference type="SAM" id="Coils"/>
    </source>
</evidence>
<dbReference type="PROSITE" id="PS50109">
    <property type="entry name" value="HIS_KIN"/>
    <property type="match status" value="1"/>
</dbReference>
<keyword evidence="10" id="KW-0812">Transmembrane</keyword>
<dbReference type="Gene3D" id="3.30.565.10">
    <property type="entry name" value="Histidine kinase-like ATPase, C-terminal domain"/>
    <property type="match status" value="1"/>
</dbReference>
<keyword evidence="8" id="KW-0902">Two-component regulatory system</keyword>
<gene>
    <name evidence="13" type="ORF">HGD76_12520</name>
</gene>
<dbReference type="CDD" id="cd00075">
    <property type="entry name" value="HATPase"/>
    <property type="match status" value="1"/>
</dbReference>
<proteinExistence type="predicted"/>
<dbReference type="InterPro" id="IPR005467">
    <property type="entry name" value="His_kinase_dom"/>
</dbReference>
<evidence type="ECO:0000256" key="8">
    <source>
        <dbReference type="ARBA" id="ARBA00023012"/>
    </source>
</evidence>
<dbReference type="Gene3D" id="3.30.450.20">
    <property type="entry name" value="PAS domain"/>
    <property type="match status" value="1"/>
</dbReference>
<reference evidence="13 14" key="1">
    <citation type="submission" date="2020-04" db="EMBL/GenBank/DDBJ databases">
        <title>Genome-Wide Identification of 5-Methylcytosine Sites in Bacterial Genomes By High-Throughput Sequencing of MspJI Restriction Fragments.</title>
        <authorList>
            <person name="Wu V."/>
        </authorList>
    </citation>
    <scope>NUCLEOTIDE SEQUENCE [LARGE SCALE GENOMIC DNA]</scope>
    <source>
        <strain evidence="13 14">CCAP 1403/13f</strain>
    </source>
</reference>
<dbReference type="InterPro" id="IPR003661">
    <property type="entry name" value="HisK_dim/P_dom"/>
</dbReference>
<keyword evidence="10" id="KW-0472">Membrane</keyword>
<dbReference type="EC" id="2.7.13.3" evidence="2"/>
<protein>
    <recommendedName>
        <fullName evidence="2">histidine kinase</fullName>
        <ecNumber evidence="2">2.7.13.3</ecNumber>
    </recommendedName>
</protein>
<evidence type="ECO:0000256" key="1">
    <source>
        <dbReference type="ARBA" id="ARBA00000085"/>
    </source>
</evidence>
<dbReference type="InterPro" id="IPR004358">
    <property type="entry name" value="Sig_transdc_His_kin-like_C"/>
</dbReference>
<evidence type="ECO:0000259" key="12">
    <source>
        <dbReference type="PROSITE" id="PS50112"/>
    </source>
</evidence>
<dbReference type="RefSeq" id="WP_168695976.1">
    <property type="nucleotide sequence ID" value="NZ_CP051206.1"/>
</dbReference>
<dbReference type="SMART" id="SM00387">
    <property type="entry name" value="HATPase_c"/>
    <property type="match status" value="1"/>
</dbReference>
<feature type="transmembrane region" description="Helical" evidence="10">
    <location>
        <begin position="355"/>
        <end position="378"/>
    </location>
</feature>
<dbReference type="PANTHER" id="PTHR43711">
    <property type="entry name" value="TWO-COMPONENT HISTIDINE KINASE"/>
    <property type="match status" value="1"/>
</dbReference>
<dbReference type="SUPFAM" id="SSF47384">
    <property type="entry name" value="Homodimeric domain of signal transducing histidine kinase"/>
    <property type="match status" value="1"/>
</dbReference>
<feature type="transmembrane region" description="Helical" evidence="10">
    <location>
        <begin position="264"/>
        <end position="288"/>
    </location>
</feature>
<feature type="transmembrane region" description="Helical" evidence="10">
    <location>
        <begin position="12"/>
        <end position="31"/>
    </location>
</feature>
<feature type="transmembrane region" description="Helical" evidence="10">
    <location>
        <begin position="234"/>
        <end position="258"/>
    </location>
</feature>
<dbReference type="CDD" id="cd00130">
    <property type="entry name" value="PAS"/>
    <property type="match status" value="1"/>
</dbReference>
<dbReference type="InterPro" id="IPR000014">
    <property type="entry name" value="PAS"/>
</dbReference>
<keyword evidence="6" id="KW-0418">Kinase</keyword>
<evidence type="ECO:0000256" key="10">
    <source>
        <dbReference type="SAM" id="Phobius"/>
    </source>
</evidence>
<dbReference type="SMART" id="SM00388">
    <property type="entry name" value="HisKA"/>
    <property type="match status" value="1"/>
</dbReference>
<keyword evidence="4" id="KW-0808">Transferase</keyword>
<keyword evidence="9" id="KW-0175">Coiled coil</keyword>
<dbReference type="Proteomes" id="UP000502433">
    <property type="component" value="Chromosome"/>
</dbReference>
<dbReference type="Pfam" id="PF07695">
    <property type="entry name" value="7TMR-DISM_7TM"/>
    <property type="match status" value="1"/>
</dbReference>
<dbReference type="FunFam" id="3.30.565.10:FF:000037">
    <property type="entry name" value="Hybrid sensor histidine kinase/response regulator"/>
    <property type="match status" value="1"/>
</dbReference>
<evidence type="ECO:0000256" key="5">
    <source>
        <dbReference type="ARBA" id="ARBA00022741"/>
    </source>
</evidence>
<dbReference type="Pfam" id="PF00512">
    <property type="entry name" value="HisKA"/>
    <property type="match status" value="1"/>
</dbReference>
<evidence type="ECO:0000259" key="11">
    <source>
        <dbReference type="PROSITE" id="PS50109"/>
    </source>
</evidence>
<evidence type="ECO:0000313" key="14">
    <source>
        <dbReference type="Proteomes" id="UP000502433"/>
    </source>
</evidence>
<dbReference type="NCBIfam" id="TIGR00229">
    <property type="entry name" value="sensory_box"/>
    <property type="match status" value="1"/>
</dbReference>
<dbReference type="GO" id="GO:0005524">
    <property type="term" value="F:ATP binding"/>
    <property type="evidence" value="ECO:0007669"/>
    <property type="project" value="UniProtKB-KW"/>
</dbReference>
<name>A0A6H2C0C0_DOLFA</name>
<keyword evidence="7" id="KW-0067">ATP-binding</keyword>
<evidence type="ECO:0000256" key="6">
    <source>
        <dbReference type="ARBA" id="ARBA00022777"/>
    </source>
</evidence>
<evidence type="ECO:0000256" key="7">
    <source>
        <dbReference type="ARBA" id="ARBA00022840"/>
    </source>
</evidence>
<dbReference type="InterPro" id="IPR036097">
    <property type="entry name" value="HisK_dim/P_sf"/>
</dbReference>
<organism evidence="13 14">
    <name type="scientific">Dolichospermum flos-aquae CCAP 1403/13F</name>
    <dbReference type="NCBI Taxonomy" id="315271"/>
    <lineage>
        <taxon>Bacteria</taxon>
        <taxon>Bacillati</taxon>
        <taxon>Cyanobacteriota</taxon>
        <taxon>Cyanophyceae</taxon>
        <taxon>Nostocales</taxon>
        <taxon>Aphanizomenonaceae</taxon>
        <taxon>Dolichospermum</taxon>
    </lineage>
</organism>
<dbReference type="PANTHER" id="PTHR43711:SF26">
    <property type="entry name" value="SENSOR HISTIDINE KINASE RCSC"/>
    <property type="match status" value="1"/>
</dbReference>
<dbReference type="EMBL" id="CP051206">
    <property type="protein sequence ID" value="QJB44873.1"/>
    <property type="molecule type" value="Genomic_DNA"/>
</dbReference>
<dbReference type="InterPro" id="IPR036890">
    <property type="entry name" value="HATPase_C_sf"/>
</dbReference>
<evidence type="ECO:0000256" key="4">
    <source>
        <dbReference type="ARBA" id="ARBA00022679"/>
    </source>
</evidence>
<evidence type="ECO:0000256" key="2">
    <source>
        <dbReference type="ARBA" id="ARBA00012438"/>
    </source>
</evidence>
<accession>A0A6H2C0C0</accession>
<comment type="catalytic activity">
    <reaction evidence="1">
        <text>ATP + protein L-histidine = ADP + protein N-phospho-L-histidine.</text>
        <dbReference type="EC" id="2.7.13.3"/>
    </reaction>
</comment>
<evidence type="ECO:0000256" key="3">
    <source>
        <dbReference type="ARBA" id="ARBA00022553"/>
    </source>
</evidence>
<feature type="transmembrane region" description="Helical" evidence="10">
    <location>
        <begin position="204"/>
        <end position="227"/>
    </location>
</feature>
<dbReference type="InterPro" id="IPR050736">
    <property type="entry name" value="Sensor_HK_Regulatory"/>
</dbReference>
<dbReference type="GO" id="GO:0000155">
    <property type="term" value="F:phosphorelay sensor kinase activity"/>
    <property type="evidence" value="ECO:0007669"/>
    <property type="project" value="InterPro"/>
</dbReference>
<dbReference type="AlphaFoldDB" id="A0A6H2C0C0"/>
<keyword evidence="3" id="KW-0597">Phosphoprotein</keyword>
<dbReference type="InterPro" id="IPR011623">
    <property type="entry name" value="7TMR_DISM_rcpt_extracell_dom1"/>
</dbReference>
<feature type="transmembrane region" description="Helical" evidence="10">
    <location>
        <begin position="390"/>
        <end position="410"/>
    </location>
</feature>
<feature type="domain" description="Histidine kinase" evidence="11">
    <location>
        <begin position="566"/>
        <end position="787"/>
    </location>
</feature>
<feature type="transmembrane region" description="Helical" evidence="10">
    <location>
        <begin position="300"/>
        <end position="318"/>
    </location>
</feature>
<dbReference type="Gene3D" id="1.10.287.130">
    <property type="match status" value="1"/>
</dbReference>
<dbReference type="SUPFAM" id="SSF55874">
    <property type="entry name" value="ATPase domain of HSP90 chaperone/DNA topoisomerase II/histidine kinase"/>
    <property type="match status" value="1"/>
</dbReference>
<sequence>MYKQLNLPKYFIVVLWFLLSLMGVVILLGTFPPTNTNNPLETSNTVVLHDQQKQYKLGKYLEIFQDPTQQLTIADVSQQPQKFTPSQTDIPNMGFSKSAIWAKVKLQNHSTVTSEWYLQGAPNNVDQVELYIPQGNTWIKKQIGRLLLFSNRELSDRKLIFILPLAVDEEKTIYLRYTSQGTIAIDVILWTPLAYYKSSSTQQLLLGGFYGILLSFVIINLLLVCLLKDVVYQYYVLFLIGLTGQFFIRYGLAFQYLWPEFPGYNIPVLLIFLCIILVGCSSFFISFLQVRVYSHQLYKLMNWFRWTSVGCTLFNWYFPVRNSIIIIMLLLIIMSIVMIYASFYIWSKGFTPARFAILAFSCFLLGTAMLCATNLGWFSVNPLTEEFIRLQVIGLLFFLAIALSDHINLLKKERNKLASEQQKLAMIVENSSEFITITNLNGETIFMNDAAKKMIGLIGENYDSEVNILDYLCPEERNLFESQILPTVLEIGSWEGELKFCNLKTGTIIYSIAYFLLIKDQLTAKTTSLASIIRDISPIKQAKNEIIEALEKQKAISEMKSRFMTMSSHEFRTPLTIISSSTSILQNFGDRLTSENKQGHLETIQETITRMIQLLDDVLTINRTEAEKIEFNPELSDIIAFCHDLKEKIETTCQHHTIDFSWNLGAGVTDSSLIVNFDQKLLHQILTNLLTNAIKYSPGKTLVDFNLTKENDQLIFKITDSGIGIPEKDQVNLFTSFYRASNVGSISGTGLGLSIVKKCVDLHKGKIILDSQVGQGTTFTVIIPWEQ</sequence>
<reference evidence="13 14" key="2">
    <citation type="submission" date="2020-04" db="EMBL/GenBank/DDBJ databases">
        <authorList>
            <person name="Fomenkov A."/>
            <person name="Anton B.P."/>
            <person name="Roberts R.J."/>
        </authorList>
    </citation>
    <scope>NUCLEOTIDE SEQUENCE [LARGE SCALE GENOMIC DNA]</scope>
    <source>
        <strain evidence="13 14">CCAP 1403/13f</strain>
    </source>
</reference>
<dbReference type="InterPro" id="IPR011622">
    <property type="entry name" value="7TMR_DISM_rcpt_extracell_dom2"/>
</dbReference>
<dbReference type="InterPro" id="IPR035965">
    <property type="entry name" value="PAS-like_dom_sf"/>
</dbReference>
<evidence type="ECO:0000313" key="13">
    <source>
        <dbReference type="EMBL" id="QJB44873.1"/>
    </source>
</evidence>
<dbReference type="InterPro" id="IPR003594">
    <property type="entry name" value="HATPase_dom"/>
</dbReference>
<dbReference type="KEGG" id="dfs:HGD76_12520"/>
<dbReference type="Pfam" id="PF02518">
    <property type="entry name" value="HATPase_c"/>
    <property type="match status" value="1"/>
</dbReference>
<dbReference type="CDD" id="cd00082">
    <property type="entry name" value="HisKA"/>
    <property type="match status" value="1"/>
</dbReference>
<feature type="domain" description="PAS" evidence="12">
    <location>
        <begin position="420"/>
        <end position="492"/>
    </location>
</feature>
<keyword evidence="10" id="KW-1133">Transmembrane helix</keyword>
<dbReference type="PROSITE" id="PS50112">
    <property type="entry name" value="PAS"/>
    <property type="match status" value="1"/>
</dbReference>
<dbReference type="SUPFAM" id="SSF55785">
    <property type="entry name" value="PYP-like sensor domain (PAS domain)"/>
    <property type="match status" value="1"/>
</dbReference>
<dbReference type="PRINTS" id="PR00344">
    <property type="entry name" value="BCTRLSENSOR"/>
</dbReference>
<keyword evidence="5" id="KW-0547">Nucleotide-binding</keyword>
<dbReference type="Pfam" id="PF07696">
    <property type="entry name" value="7TMR-DISMED2"/>
    <property type="match status" value="1"/>
</dbReference>
<feature type="transmembrane region" description="Helical" evidence="10">
    <location>
        <begin position="324"/>
        <end position="343"/>
    </location>
</feature>